<name>A0A7D9EL83_PARCT</name>
<feature type="region of interest" description="Disordered" evidence="7">
    <location>
        <begin position="614"/>
        <end position="675"/>
    </location>
</feature>
<dbReference type="Gene3D" id="3.30.420.10">
    <property type="entry name" value="Ribonuclease H-like superfamily/Ribonuclease H"/>
    <property type="match status" value="1"/>
</dbReference>
<proteinExistence type="predicted"/>
<dbReference type="Gene3D" id="1.10.340.70">
    <property type="match status" value="1"/>
</dbReference>
<evidence type="ECO:0000256" key="7">
    <source>
        <dbReference type="SAM" id="MobiDB-lite"/>
    </source>
</evidence>
<keyword evidence="10" id="KW-1185">Reference proteome</keyword>
<evidence type="ECO:0000259" key="8">
    <source>
        <dbReference type="PROSITE" id="PS50994"/>
    </source>
</evidence>
<dbReference type="InterPro" id="IPR012337">
    <property type="entry name" value="RNaseH-like_sf"/>
</dbReference>
<keyword evidence="5" id="KW-0378">Hydrolase</keyword>
<evidence type="ECO:0000256" key="1">
    <source>
        <dbReference type="ARBA" id="ARBA00022679"/>
    </source>
</evidence>
<feature type="compositionally biased region" description="Polar residues" evidence="7">
    <location>
        <begin position="557"/>
        <end position="573"/>
    </location>
</feature>
<protein>
    <submittedName>
        <fullName evidence="9">Retrovirus-related Pol poly from transposon</fullName>
    </submittedName>
</protein>
<dbReference type="PANTHER" id="PTHR37984">
    <property type="entry name" value="PROTEIN CBG26694"/>
    <property type="match status" value="1"/>
</dbReference>
<dbReference type="PROSITE" id="PS50994">
    <property type="entry name" value="INTEGRASE"/>
    <property type="match status" value="1"/>
</dbReference>
<evidence type="ECO:0000256" key="2">
    <source>
        <dbReference type="ARBA" id="ARBA00022695"/>
    </source>
</evidence>
<dbReference type="EMBL" id="CACRXK020007568">
    <property type="protein sequence ID" value="CAB4012588.1"/>
    <property type="molecule type" value="Genomic_DNA"/>
</dbReference>
<dbReference type="SUPFAM" id="SSF53098">
    <property type="entry name" value="Ribonuclease H-like"/>
    <property type="match status" value="1"/>
</dbReference>
<sequence length="675" mass="78736">MEHFASYLIGKPFRARSDHNALRWIRNFKQPKGQVARWIERLSVFDFEIEHRPGRSHGNADGVSRIPQDTREVQSGHVCNASNGNDETSPWCLRWTAKELSLHQHEDPEICRAIGWVKDGKRPPKEDITRMGPLMGKLWSKFDQLTLVDGLLYRIFENDNGNDRHLQICLPRKLIKEVLELTHDIPSAGHLGSQRLKEVIKRRFYWSDWQSDVEMHCKNCQICAERNGPSRKRRGMMVLDQPGYPMERVAMDIIGPLPKTPDGNRYILVVVDYFTKWPEAYAIPNQEARIIAQKLVDEWICRYGVMQRLHTDQGRNFESAVFKEIIDILGIKKTRTTPYHPQSDGLVERMNRTLKDILSKLVNERQDDWDRCLPQALLAYRSTVQTSTGFSPHFLMFGRETRIPVDLMTPEPPQAEVPPTTSEYAEKLRKRFERTYELTRVNTKKSSERYKDYYDAKAKDTTYNVGEKVWLYVPFVKKGKNLKLSRPWRGPYTIVKKISDVVYRIEKNANKRNRLVVHYNRLKPCFERPLKSLPNRPPNETKLQSKETTETRKENVENCSGQTPQTEPPTNGGNDEDEWTVRYFRRNLRQSRPSRAINGEEHGQNLPDEVQEDVQHLPDELQQDGPLSSMEQDNQRDGSDETLREPVEGNEGQSQAPPERPARTRKKPAWLRDYE</sequence>
<organism evidence="9 10">
    <name type="scientific">Paramuricea clavata</name>
    <name type="common">Red gorgonian</name>
    <name type="synonym">Violescent sea-whip</name>
    <dbReference type="NCBI Taxonomy" id="317549"/>
    <lineage>
        <taxon>Eukaryota</taxon>
        <taxon>Metazoa</taxon>
        <taxon>Cnidaria</taxon>
        <taxon>Anthozoa</taxon>
        <taxon>Octocorallia</taxon>
        <taxon>Malacalcyonacea</taxon>
        <taxon>Plexauridae</taxon>
        <taxon>Paramuricea</taxon>
    </lineage>
</organism>
<feature type="region of interest" description="Disordered" evidence="7">
    <location>
        <begin position="528"/>
        <end position="577"/>
    </location>
</feature>
<dbReference type="InterPro" id="IPR001584">
    <property type="entry name" value="Integrase_cat-core"/>
</dbReference>
<reference evidence="9" key="1">
    <citation type="submission" date="2020-04" db="EMBL/GenBank/DDBJ databases">
        <authorList>
            <person name="Alioto T."/>
            <person name="Alioto T."/>
            <person name="Gomez Garrido J."/>
        </authorList>
    </citation>
    <scope>NUCLEOTIDE SEQUENCE</scope>
    <source>
        <strain evidence="9">A484AB</strain>
    </source>
</reference>
<dbReference type="Pfam" id="PF22938">
    <property type="entry name" value="Integrase_p58_C"/>
    <property type="match status" value="1"/>
</dbReference>
<keyword evidence="1" id="KW-0808">Transferase</keyword>
<keyword evidence="4" id="KW-0255">Endonuclease</keyword>
<dbReference type="InterPro" id="IPR050951">
    <property type="entry name" value="Retrovirus_Pol_polyprotein"/>
</dbReference>
<dbReference type="InterPro" id="IPR041373">
    <property type="entry name" value="RT_RNaseH"/>
</dbReference>
<evidence type="ECO:0000313" key="9">
    <source>
        <dbReference type="EMBL" id="CAB4012588.1"/>
    </source>
</evidence>
<feature type="domain" description="Integrase catalytic" evidence="8">
    <location>
        <begin position="241"/>
        <end position="400"/>
    </location>
</feature>
<dbReference type="AlphaFoldDB" id="A0A7D9EL83"/>
<dbReference type="GO" id="GO:0003964">
    <property type="term" value="F:RNA-directed DNA polymerase activity"/>
    <property type="evidence" value="ECO:0007669"/>
    <property type="project" value="UniProtKB-KW"/>
</dbReference>
<dbReference type="InterPro" id="IPR054465">
    <property type="entry name" value="Integrase_p58-like_C"/>
</dbReference>
<evidence type="ECO:0000256" key="6">
    <source>
        <dbReference type="ARBA" id="ARBA00022918"/>
    </source>
</evidence>
<keyword evidence="2" id="KW-0548">Nucleotidyltransferase</keyword>
<dbReference type="InterPro" id="IPR041588">
    <property type="entry name" value="Integrase_H2C2"/>
</dbReference>
<dbReference type="Proteomes" id="UP001152795">
    <property type="component" value="Unassembled WGS sequence"/>
</dbReference>
<dbReference type="GO" id="GO:0015074">
    <property type="term" value="P:DNA integration"/>
    <property type="evidence" value="ECO:0007669"/>
    <property type="project" value="InterPro"/>
</dbReference>
<feature type="compositionally biased region" description="Basic and acidic residues" evidence="7">
    <location>
        <begin position="633"/>
        <end position="647"/>
    </location>
</feature>
<comment type="caution">
    <text evidence="9">The sequence shown here is derived from an EMBL/GenBank/DDBJ whole genome shotgun (WGS) entry which is preliminary data.</text>
</comment>
<dbReference type="Pfam" id="PF00665">
    <property type="entry name" value="rve"/>
    <property type="match status" value="1"/>
</dbReference>
<dbReference type="FunFam" id="1.10.340.70:FF:000001">
    <property type="entry name" value="Retrovirus-related Pol polyprotein from transposon gypsy-like Protein"/>
    <property type="match status" value="1"/>
</dbReference>
<keyword evidence="6" id="KW-0695">RNA-directed DNA polymerase</keyword>
<dbReference type="InterPro" id="IPR036397">
    <property type="entry name" value="RNaseH_sf"/>
</dbReference>
<evidence type="ECO:0000256" key="5">
    <source>
        <dbReference type="ARBA" id="ARBA00022801"/>
    </source>
</evidence>
<keyword evidence="3" id="KW-0540">Nuclease</keyword>
<dbReference type="Pfam" id="PF17921">
    <property type="entry name" value="Integrase_H2C2"/>
    <property type="match status" value="1"/>
</dbReference>
<dbReference type="GO" id="GO:0004519">
    <property type="term" value="F:endonuclease activity"/>
    <property type="evidence" value="ECO:0007669"/>
    <property type="project" value="UniProtKB-KW"/>
</dbReference>
<evidence type="ECO:0000313" key="10">
    <source>
        <dbReference type="Proteomes" id="UP001152795"/>
    </source>
</evidence>
<evidence type="ECO:0000256" key="4">
    <source>
        <dbReference type="ARBA" id="ARBA00022759"/>
    </source>
</evidence>
<dbReference type="GO" id="GO:0016787">
    <property type="term" value="F:hydrolase activity"/>
    <property type="evidence" value="ECO:0007669"/>
    <property type="project" value="UniProtKB-KW"/>
</dbReference>
<accession>A0A7D9EL83</accession>
<dbReference type="FunFam" id="3.30.420.10:FF:000032">
    <property type="entry name" value="Retrovirus-related Pol polyprotein from transposon 297-like Protein"/>
    <property type="match status" value="1"/>
</dbReference>
<evidence type="ECO:0000256" key="3">
    <source>
        <dbReference type="ARBA" id="ARBA00022722"/>
    </source>
</evidence>
<dbReference type="GO" id="GO:0003676">
    <property type="term" value="F:nucleic acid binding"/>
    <property type="evidence" value="ECO:0007669"/>
    <property type="project" value="InterPro"/>
</dbReference>
<dbReference type="OrthoDB" id="5988470at2759"/>
<dbReference type="PANTHER" id="PTHR37984:SF15">
    <property type="entry name" value="INTEGRASE CATALYTIC DOMAIN-CONTAINING PROTEIN"/>
    <property type="match status" value="1"/>
</dbReference>
<dbReference type="Pfam" id="PF17917">
    <property type="entry name" value="RT_RNaseH"/>
    <property type="match status" value="1"/>
</dbReference>
<feature type="compositionally biased region" description="Basic and acidic residues" evidence="7">
    <location>
        <begin position="543"/>
        <end position="556"/>
    </location>
</feature>
<gene>
    <name evidence="9" type="ORF">PACLA_8A058074</name>
</gene>